<accession>A0AAU8HUL7</accession>
<sequence length="1486" mass="174851">MPSISKIRLTNVVYENGGKRFNDDIFLFDGYNGAILLENGGGKTVLVQTVLQAILPHHDLEERKIKDTLLLEGNPCHIAIEWILNDSPRTYLLTAVTLFLNNNKLDSYRYTYEYDCEDKHNIETIPFVQDTVGGGKRPASKGEISDYQQQMQKRSMNAKTFKTIKEYHDYLEQNYKIIPQQWRSIARINSAEGGVEGYFENCKTTTQLVDRLLIPVVEDAISTGGSKSFVKTFEGQRERFKKHRQLKDKIEESKKIQLKIEDYVQVYKGYDDVAASLNAEKQHTKALFQYLESEKDDIGKDIEAAIKEAEELDKLYKEVQRKEKSYDLAKFEQGLDHAQQKLEQQQKEFSKVNDEYQRVENEIENLEIADLKGKIKLQQEVIKDTSQQLKQLETKVDIKEIRSSLEENGKKLKGYYVNIEKRLNQDIVEIGRQQKLMENRHKNEEEVWENLSEQNQQLLKEINEKRGQLSTTEKDIQEKRSNLYNLSPNDDINSKLYQWNNKVGELEEKNVKSSNNIKELQHEKSQLDLDLSKQRKEKESLNTQIATLQQKLDDVAKEQKALMEQILQYNDRWHSMDSIYTKESSICNFFEDKVERLLNEKEDALLKERVAGRSKDDYGHSKHFTPQPKLEQWVDSWKREFDYIETGVTYIQRAAKASGQQESQLLEDYPYWPVSIVVEDKEMDILQEKLKSIDEKITYPVIVLGQKQAFNLIKGEKSNNELIFLPKLWQENVNQQKFENWKHQIENELQLITNKRKEKEQQVSACNTILMNLRKFFDSYSYDYYKDLQKKLAQFKESIAKTKQQIENSESRLQQIDLEVKSLTDTISSNKDEINVLNNWVKLAMEIIAKEKEIKVIKSEIDQKELAQKEVVAKLTNTKKSIKQLQESIWDKKGKGKDLHRRKLELTKDRYYEEVQPLSPILGDFSKEALVKQRENLYDQLHDRQGDIKHYQDKINETTKMLKGHQNDLKRKRDKCRYPIDEEVVFEVYGEEQLDALYQKEKELNPILEAEKKKLTNLEKEYEKLQNQYDVYEGQFYELYSEKVAFTMTLAEVKDSIDVEKVQLNTRKQENKEEADKLKAQNQQLEKLIKDMEIENGKFQFLGKTVPTVELEEYTLRNLPYKREEIIDTCLEKLRDLQQTLTAAQEQLTRKKQSFLRFCAEEINDPKRRKLTEAGVSQKDSFPLVLDWQAKMEKSISNSIRIWEDDIREHDKDLKQFIEHLVTYLQTLTEELKVIPKKTRIKIGDKWKEVFQFVIPKWTIQEGKEAVRQHITWMVEQLDSDRYKEDDGSDNHTLIRKDIEKWLDAKQLLSVILRDEKIKVNCRKVTNDNAISSRFSSWQSSNQWSGGEKWSKNMTLFLGILNYLAEKRQGLITKNKANRTVIVDNPFGKASSDHVLDPVFFIAEKLGFQVIALTAHSEGSFIRNYFPIVYSLRLREAETNDKLIIDKEKEIHHAFFQDKDPEALNRLEEKQQISLFDELINEVVPK</sequence>
<dbReference type="EMBL" id="CP159485">
    <property type="protein sequence ID" value="XCI29076.1"/>
    <property type="molecule type" value="Genomic_DNA"/>
</dbReference>
<dbReference type="RefSeq" id="WP_353893625.1">
    <property type="nucleotide sequence ID" value="NZ_CP159485.1"/>
</dbReference>
<reference evidence="2" key="2">
    <citation type="submission" date="2024-06" db="EMBL/GenBank/DDBJ databases">
        <authorList>
            <person name="Petrova K.O."/>
            <person name="Toshchakov S.V."/>
            <person name="Boltjanskaja Y.V."/>
            <person name="Kevbrin V.V."/>
        </authorList>
    </citation>
    <scope>NUCLEOTIDE SEQUENCE</scope>
    <source>
        <strain evidence="2">Z-710</strain>
    </source>
</reference>
<feature type="coiled-coil region" evidence="1">
    <location>
        <begin position="1061"/>
        <end position="1098"/>
    </location>
</feature>
<organism evidence="2">
    <name type="scientific">Proteinivorax hydrogeniformans</name>
    <dbReference type="NCBI Taxonomy" id="1826727"/>
    <lineage>
        <taxon>Bacteria</taxon>
        <taxon>Bacillati</taxon>
        <taxon>Bacillota</taxon>
        <taxon>Clostridia</taxon>
        <taxon>Eubacteriales</taxon>
        <taxon>Proteinivoracaceae</taxon>
        <taxon>Proteinivorax</taxon>
    </lineage>
</organism>
<feature type="coiled-coil region" evidence="1">
    <location>
        <begin position="1127"/>
        <end position="1154"/>
    </location>
</feature>
<reference evidence="2" key="1">
    <citation type="journal article" date="2018" name="Antonie Van Leeuwenhoek">
        <title>Proteinivorax hydrogeniformans sp. nov., an anaerobic, haloalkaliphilic bacterium fermenting proteinaceous compounds with high hydrogen production.</title>
        <authorList>
            <person name="Boltyanskaya Y."/>
            <person name="Detkova E."/>
            <person name="Pimenov N."/>
            <person name="Kevbrin V."/>
        </authorList>
    </citation>
    <scope>NUCLEOTIDE SEQUENCE</scope>
    <source>
        <strain evidence="2">Z-710</strain>
    </source>
</reference>
<evidence type="ECO:0008006" key="3">
    <source>
        <dbReference type="Google" id="ProtNLM"/>
    </source>
</evidence>
<evidence type="ECO:0000256" key="1">
    <source>
        <dbReference type="SAM" id="Coils"/>
    </source>
</evidence>
<feature type="coiled-coil region" evidence="1">
    <location>
        <begin position="1008"/>
        <end position="1035"/>
    </location>
</feature>
<feature type="coiled-coil region" evidence="1">
    <location>
        <begin position="948"/>
        <end position="975"/>
    </location>
</feature>
<dbReference type="PANTHER" id="PTHR32114:SF2">
    <property type="entry name" value="ABC TRANSPORTER ABCH.3"/>
    <property type="match status" value="1"/>
</dbReference>
<gene>
    <name evidence="2" type="ORF">PRVXH_000376</name>
</gene>
<proteinExistence type="predicted"/>
<feature type="coiled-coil region" evidence="1">
    <location>
        <begin position="302"/>
        <end position="402"/>
    </location>
</feature>
<feature type="coiled-coil region" evidence="1">
    <location>
        <begin position="441"/>
        <end position="607"/>
    </location>
</feature>
<protein>
    <recommendedName>
        <fullName evidence="3">Chromosome segregation ATPase</fullName>
    </recommendedName>
</protein>
<dbReference type="PANTHER" id="PTHR32114">
    <property type="entry name" value="ABC TRANSPORTER ABCH.3"/>
    <property type="match status" value="1"/>
</dbReference>
<name>A0AAU8HUL7_9FIRM</name>
<keyword evidence="1" id="KW-0175">Coiled coil</keyword>
<evidence type="ECO:0000313" key="2">
    <source>
        <dbReference type="EMBL" id="XCI29076.1"/>
    </source>
</evidence>
<feature type="coiled-coil region" evidence="1">
    <location>
        <begin position="742"/>
        <end position="826"/>
    </location>
</feature>